<sequence length="216" mass="25662">MIRGSKFEIEHLFRGGIFNNEQIYKVKKTCEVLGKYMFLDRTLLEDRAGERIGLSYIGKCINYNIIAQLKHNGYDGSKDIYYYQLDVGGYNLLERAGIRHNEMNILADDKVKSRILTFNYFIKNNNMDVDRDYFQPIHHTYFFCKNSIICYYEDKIKETKILKILQLMLTEKKDGEVREPSIEELRERFSFRQIDMELINVGETSKTTKKTKKNEK</sequence>
<reference evidence="1" key="1">
    <citation type="submission" date="2022-06" db="EMBL/GenBank/DDBJ databases">
        <title>Vallitalea longa sp. nov., an anaerobic bacterium isolated from marine sediment.</title>
        <authorList>
            <person name="Hirano S."/>
            <person name="Terahara T."/>
            <person name="Mori K."/>
            <person name="Hamada M."/>
            <person name="Matsumoto R."/>
            <person name="Kobayashi T."/>
        </authorList>
    </citation>
    <scope>NUCLEOTIDE SEQUENCE</scope>
    <source>
        <strain evidence="1">SH18-1</strain>
    </source>
</reference>
<gene>
    <name evidence="1" type="ORF">SH1V18_48100</name>
</gene>
<name>A0A9W5YH00_9FIRM</name>
<keyword evidence="2" id="KW-1185">Reference proteome</keyword>
<dbReference type="AlphaFoldDB" id="A0A9W5YH00"/>
<evidence type="ECO:0000313" key="1">
    <source>
        <dbReference type="EMBL" id="GKX32330.1"/>
    </source>
</evidence>
<organism evidence="1 2">
    <name type="scientific">Vallitalea longa</name>
    <dbReference type="NCBI Taxonomy" id="2936439"/>
    <lineage>
        <taxon>Bacteria</taxon>
        <taxon>Bacillati</taxon>
        <taxon>Bacillota</taxon>
        <taxon>Clostridia</taxon>
        <taxon>Lachnospirales</taxon>
        <taxon>Vallitaleaceae</taxon>
        <taxon>Vallitalea</taxon>
    </lineage>
</organism>
<protein>
    <submittedName>
        <fullName evidence="1">Uncharacterized protein</fullName>
    </submittedName>
</protein>
<dbReference type="Proteomes" id="UP001144256">
    <property type="component" value="Unassembled WGS sequence"/>
</dbReference>
<proteinExistence type="predicted"/>
<accession>A0A9W5YH00</accession>
<dbReference type="RefSeq" id="WP_281819818.1">
    <property type="nucleotide sequence ID" value="NZ_BRLB01000031.1"/>
</dbReference>
<evidence type="ECO:0000313" key="2">
    <source>
        <dbReference type="Proteomes" id="UP001144256"/>
    </source>
</evidence>
<dbReference type="EMBL" id="BRLB01000031">
    <property type="protein sequence ID" value="GKX32330.1"/>
    <property type="molecule type" value="Genomic_DNA"/>
</dbReference>
<comment type="caution">
    <text evidence="1">The sequence shown here is derived from an EMBL/GenBank/DDBJ whole genome shotgun (WGS) entry which is preliminary data.</text>
</comment>